<dbReference type="Proteomes" id="UP000094969">
    <property type="component" value="Chromosome"/>
</dbReference>
<evidence type="ECO:0000256" key="1">
    <source>
        <dbReference type="ARBA" id="ARBA00022842"/>
    </source>
</evidence>
<dbReference type="OrthoDB" id="1524147at2"/>
<keyword evidence="1" id="KW-0460">Magnesium</keyword>
<dbReference type="InterPro" id="IPR044153">
    <property type="entry name" value="PIN_Pae0151-like"/>
</dbReference>
<dbReference type="Gene3D" id="3.40.50.1010">
    <property type="entry name" value="5'-nuclease"/>
    <property type="match status" value="1"/>
</dbReference>
<dbReference type="KEGG" id="bvv:BHK69_04025"/>
<keyword evidence="4" id="KW-1185">Reference proteome</keyword>
<organism evidence="3 4">
    <name type="scientific">Bosea vaviloviae</name>
    <dbReference type="NCBI Taxonomy" id="1526658"/>
    <lineage>
        <taxon>Bacteria</taxon>
        <taxon>Pseudomonadati</taxon>
        <taxon>Pseudomonadota</taxon>
        <taxon>Alphaproteobacteria</taxon>
        <taxon>Hyphomicrobiales</taxon>
        <taxon>Boseaceae</taxon>
        <taxon>Bosea</taxon>
    </lineage>
</organism>
<dbReference type="Pfam" id="PF01850">
    <property type="entry name" value="PIN"/>
    <property type="match status" value="1"/>
</dbReference>
<feature type="domain" description="PIN" evidence="2">
    <location>
        <begin position="2"/>
        <end position="120"/>
    </location>
</feature>
<dbReference type="InterPro" id="IPR051619">
    <property type="entry name" value="TypeII_TA_RNase_PINc/VapC"/>
</dbReference>
<gene>
    <name evidence="3" type="ORF">BHK69_04025</name>
</gene>
<dbReference type="CDD" id="cd09873">
    <property type="entry name" value="PIN_Pae0151-like"/>
    <property type="match status" value="1"/>
</dbReference>
<evidence type="ECO:0000259" key="2">
    <source>
        <dbReference type="Pfam" id="PF01850"/>
    </source>
</evidence>
<dbReference type="Pfam" id="PF12616">
    <property type="entry name" value="DUF3775"/>
    <property type="match status" value="1"/>
</dbReference>
<proteinExistence type="predicted"/>
<dbReference type="InterPro" id="IPR029060">
    <property type="entry name" value="PIN-like_dom_sf"/>
</dbReference>
<dbReference type="PANTHER" id="PTHR35901:SF1">
    <property type="entry name" value="EXONUCLEASE VAPC9"/>
    <property type="match status" value="1"/>
</dbReference>
<evidence type="ECO:0000313" key="4">
    <source>
        <dbReference type="Proteomes" id="UP000094969"/>
    </source>
</evidence>
<reference evidence="3 4" key="1">
    <citation type="journal article" date="2015" name="Antonie Van Leeuwenhoek">
        <title>Bosea vaviloviae sp. nov., a new species of slow-growing rhizobia isolated from nodules of the relict species Vavilovia formosa (Stev.) Fed.</title>
        <authorList>
            <person name="Safronova V.I."/>
            <person name="Kuznetsova I.G."/>
            <person name="Sazanova A.L."/>
            <person name="Kimeklis A.K."/>
            <person name="Belimov A.A."/>
            <person name="Andronov E.E."/>
            <person name="Pinaev A.G."/>
            <person name="Chizhevskaya E.P."/>
            <person name="Pukhaev A.R."/>
            <person name="Popov K.P."/>
            <person name="Willems A."/>
            <person name="Tikhonovich I.A."/>
        </authorList>
    </citation>
    <scope>NUCLEOTIDE SEQUENCE [LARGE SCALE GENOMIC DNA]</scope>
    <source>
        <strain evidence="3 4">Vaf18</strain>
    </source>
</reference>
<dbReference type="InterPro" id="IPR022254">
    <property type="entry name" value="DUF3775"/>
</dbReference>
<name>A0A1D7TXB4_9HYPH</name>
<dbReference type="AlphaFoldDB" id="A0A1D7TXB4"/>
<dbReference type="InterPro" id="IPR002716">
    <property type="entry name" value="PIN_dom"/>
</dbReference>
<dbReference type="PANTHER" id="PTHR35901">
    <property type="entry name" value="RIBONUCLEASE VAPC3"/>
    <property type="match status" value="1"/>
</dbReference>
<sequence length="280" mass="30832">MIVVDTSVAAKWVVQEAGSEQALALLDRDEPLVAPDRMIPELVSVLRRKCKAGQISEAQFLKGIEEALGALDRIVPSSEVAFDAALLSLEFDHSPYDCFFLATALGRGVFVTADNVFERKCIDRGYGKLVVSLADIGRGRLDALLAFESVEQEALGSIRRLTPLLKKTFDVLQEEARRHQDGRFAFLASEDLAAGFSSPAYRSLEMTISKLPSEQRAFLLALGWLGRGYYSGSDWPHLLANAKAGSLPDDFKQHRSYIMAQMNAVPDGLAKLRAHYGIQE</sequence>
<evidence type="ECO:0000313" key="3">
    <source>
        <dbReference type="EMBL" id="AOO79760.1"/>
    </source>
</evidence>
<dbReference type="EMBL" id="CP017147">
    <property type="protein sequence ID" value="AOO79760.1"/>
    <property type="molecule type" value="Genomic_DNA"/>
</dbReference>
<protein>
    <recommendedName>
        <fullName evidence="2">PIN domain-containing protein</fullName>
    </recommendedName>
</protein>
<dbReference type="SUPFAM" id="SSF88723">
    <property type="entry name" value="PIN domain-like"/>
    <property type="match status" value="1"/>
</dbReference>
<accession>A0A1D7TXB4</accession>
<dbReference type="STRING" id="1526658.BHK69_04025"/>